<keyword evidence="5" id="KW-0804">Transcription</keyword>
<evidence type="ECO:0000259" key="8">
    <source>
        <dbReference type="PROSITE" id="PS51755"/>
    </source>
</evidence>
<dbReference type="CDD" id="cd15831">
    <property type="entry name" value="BTAD"/>
    <property type="match status" value="1"/>
</dbReference>
<dbReference type="Gene3D" id="3.40.50.300">
    <property type="entry name" value="P-loop containing nucleotide triphosphate hydrolases"/>
    <property type="match status" value="1"/>
</dbReference>
<dbReference type="InterPro" id="IPR036388">
    <property type="entry name" value="WH-like_DNA-bd_sf"/>
</dbReference>
<dbReference type="SUPFAM" id="SSF52540">
    <property type="entry name" value="P-loop containing nucleoside triphosphate hydrolases"/>
    <property type="match status" value="1"/>
</dbReference>
<dbReference type="RefSeq" id="WP_164429265.1">
    <property type="nucleotide sequence ID" value="NZ_JAAIKT010000024.1"/>
</dbReference>
<keyword evidence="2" id="KW-0902">Two-component regulatory system</keyword>
<dbReference type="InterPro" id="IPR001867">
    <property type="entry name" value="OmpR/PhoB-type_DNA-bd"/>
</dbReference>
<dbReference type="InterPro" id="IPR016032">
    <property type="entry name" value="Sig_transdc_resp-reg_C-effctor"/>
</dbReference>
<protein>
    <submittedName>
        <fullName evidence="9">AAA family ATPase</fullName>
    </submittedName>
</protein>
<organism evidence="9 10">
    <name type="scientific">Streptomyces rhizosphaericus</name>
    <dbReference type="NCBI Taxonomy" id="114699"/>
    <lineage>
        <taxon>Bacteria</taxon>
        <taxon>Bacillati</taxon>
        <taxon>Actinomycetota</taxon>
        <taxon>Actinomycetes</taxon>
        <taxon>Kitasatosporales</taxon>
        <taxon>Streptomycetaceae</taxon>
        <taxon>Streptomyces</taxon>
        <taxon>Streptomyces violaceusniger group</taxon>
    </lineage>
</organism>
<proteinExistence type="inferred from homology"/>
<reference evidence="9" key="1">
    <citation type="submission" date="2020-02" db="EMBL/GenBank/DDBJ databases">
        <title>A new Streptomyces sp. for controlling soil-borne diseases.</title>
        <authorList>
            <person name="Li X."/>
            <person name="Tian Y."/>
            <person name="Gao K."/>
        </authorList>
    </citation>
    <scope>NUCLEOTIDE SEQUENCE [LARGE SCALE GENOMIC DNA]</scope>
    <source>
        <strain evidence="9">0250</strain>
    </source>
</reference>
<dbReference type="SMART" id="SM00862">
    <property type="entry name" value="Trans_reg_C"/>
    <property type="match status" value="1"/>
</dbReference>
<dbReference type="GO" id="GO:0000160">
    <property type="term" value="P:phosphorelay signal transduction system"/>
    <property type="evidence" value="ECO:0007669"/>
    <property type="project" value="UniProtKB-KW"/>
</dbReference>
<dbReference type="PANTHER" id="PTHR35807:SF1">
    <property type="entry name" value="TRANSCRIPTIONAL REGULATOR REDD"/>
    <property type="match status" value="1"/>
</dbReference>
<keyword evidence="4 6" id="KW-0238">DNA-binding</keyword>
<dbReference type="InterPro" id="IPR027417">
    <property type="entry name" value="P-loop_NTPase"/>
</dbReference>
<dbReference type="PROSITE" id="PS51755">
    <property type="entry name" value="OMPR_PHOB"/>
    <property type="match status" value="1"/>
</dbReference>
<dbReference type="InterPro" id="IPR051677">
    <property type="entry name" value="AfsR-DnrI-RedD_regulator"/>
</dbReference>
<evidence type="ECO:0000256" key="5">
    <source>
        <dbReference type="ARBA" id="ARBA00023163"/>
    </source>
</evidence>
<dbReference type="Gene3D" id="1.25.40.10">
    <property type="entry name" value="Tetratricopeptide repeat domain"/>
    <property type="match status" value="1"/>
</dbReference>
<feature type="region of interest" description="Disordered" evidence="7">
    <location>
        <begin position="664"/>
        <end position="685"/>
    </location>
</feature>
<accession>A0A6G4AHA7</accession>
<sequence>MSIRTEGREVPVGPPLRRLLLALLVSKLGQVAPTEVLIEELWPGEPPKKPVATLQSHISHLRGVLDPLAGRDTPSVLRHQAPGYVLLLPPSKVDVHYFEQLVDAGHLALRRGDAVAACATLTDALALWQGPPYLGFDTSPSLADESARMEQLRLTALEYRAEARLYVGDAEQVVTELDGEVRRHPMRERLVGHLMTALFALGRQAEALAVYDRTRAHLVEELGVETSSELQQIHVAILRQELKVGTAEPQRGDESPAALATVVRTAPPEQGAGHSPLREGSESDRPTHLSSFVGRACELGRLVSEAADVRTGHEHVSCVVGPLGIGKTHLLTEFAARMTADHQDVEVVQVHALPDQGVPPHWLWTQVLRRLSTTRPTAFREAVTPPFEALIAPLLTCAGQQSGPDRARTRFLRNDAVCEVLRTLAAQRPLVLCVDDLHFADDASLELLEMLARRRYGWRISLVVAAWDWKVTVDDRLCRTIAEILRGPRAGVLRLTELPRHSIAALVRARLGPAAEAEHIESVYRQSQGNPYLAHRSLMSCAFLRTSGDRLKGTYCLQDRTRLLESLRLLFARIPERGRRVVHLCALLGSQVDLPLLRRAATGEPVDAVLDQLLREGLLREDQHSLGRVHFVCEPVREALIETLTPEERQRIRERIAAALPAAEQGRARVAEVPPEHLHQPQKSG</sequence>
<dbReference type="Proteomes" id="UP000476310">
    <property type="component" value="Unassembled WGS sequence"/>
</dbReference>
<evidence type="ECO:0000313" key="10">
    <source>
        <dbReference type="Proteomes" id="UP000476310"/>
    </source>
</evidence>
<dbReference type="Pfam" id="PF13191">
    <property type="entry name" value="AAA_16"/>
    <property type="match status" value="1"/>
</dbReference>
<feature type="compositionally biased region" description="Basic and acidic residues" evidence="7">
    <location>
        <begin position="276"/>
        <end position="287"/>
    </location>
</feature>
<evidence type="ECO:0000256" key="3">
    <source>
        <dbReference type="ARBA" id="ARBA00023015"/>
    </source>
</evidence>
<dbReference type="GO" id="GO:0003677">
    <property type="term" value="F:DNA binding"/>
    <property type="evidence" value="ECO:0007669"/>
    <property type="project" value="UniProtKB-UniRule"/>
</dbReference>
<evidence type="ECO:0000256" key="6">
    <source>
        <dbReference type="PROSITE-ProRule" id="PRU01091"/>
    </source>
</evidence>
<keyword evidence="3" id="KW-0805">Transcription regulation</keyword>
<dbReference type="GO" id="GO:0006355">
    <property type="term" value="P:regulation of DNA-templated transcription"/>
    <property type="evidence" value="ECO:0007669"/>
    <property type="project" value="InterPro"/>
</dbReference>
<keyword evidence="10" id="KW-1185">Reference proteome</keyword>
<comment type="caution">
    <text evidence="9">The sequence shown here is derived from an EMBL/GenBank/DDBJ whole genome shotgun (WGS) entry which is preliminary data.</text>
</comment>
<dbReference type="SUPFAM" id="SSF48452">
    <property type="entry name" value="TPR-like"/>
    <property type="match status" value="1"/>
</dbReference>
<evidence type="ECO:0000256" key="2">
    <source>
        <dbReference type="ARBA" id="ARBA00023012"/>
    </source>
</evidence>
<evidence type="ECO:0000256" key="1">
    <source>
        <dbReference type="ARBA" id="ARBA00005820"/>
    </source>
</evidence>
<comment type="similarity">
    <text evidence="1">Belongs to the AfsR/DnrI/RedD regulatory family.</text>
</comment>
<dbReference type="InterPro" id="IPR041664">
    <property type="entry name" value="AAA_16"/>
</dbReference>
<evidence type="ECO:0000256" key="4">
    <source>
        <dbReference type="ARBA" id="ARBA00023125"/>
    </source>
</evidence>
<feature type="region of interest" description="Disordered" evidence="7">
    <location>
        <begin position="267"/>
        <end position="288"/>
    </location>
</feature>
<dbReference type="Gene3D" id="1.10.10.10">
    <property type="entry name" value="Winged helix-like DNA-binding domain superfamily/Winged helix DNA-binding domain"/>
    <property type="match status" value="1"/>
</dbReference>
<name>A0A6G4AHA7_9ACTN</name>
<evidence type="ECO:0000313" key="9">
    <source>
        <dbReference type="EMBL" id="NEW72705.1"/>
    </source>
</evidence>
<evidence type="ECO:0000256" key="7">
    <source>
        <dbReference type="SAM" id="MobiDB-lite"/>
    </source>
</evidence>
<dbReference type="InterPro" id="IPR011990">
    <property type="entry name" value="TPR-like_helical_dom_sf"/>
</dbReference>
<dbReference type="SUPFAM" id="SSF46894">
    <property type="entry name" value="C-terminal effector domain of the bipartite response regulators"/>
    <property type="match status" value="1"/>
</dbReference>
<dbReference type="PANTHER" id="PTHR35807">
    <property type="entry name" value="TRANSCRIPTIONAL REGULATOR REDD-RELATED"/>
    <property type="match status" value="1"/>
</dbReference>
<feature type="DNA-binding region" description="OmpR/PhoB-type" evidence="6">
    <location>
        <begin position="1"/>
        <end position="88"/>
    </location>
</feature>
<dbReference type="Pfam" id="PF03704">
    <property type="entry name" value="BTAD"/>
    <property type="match status" value="1"/>
</dbReference>
<dbReference type="Pfam" id="PF00486">
    <property type="entry name" value="Trans_reg_C"/>
    <property type="match status" value="1"/>
</dbReference>
<gene>
    <name evidence="9" type="ORF">G4H13_20460</name>
</gene>
<feature type="domain" description="OmpR/PhoB-type" evidence="8">
    <location>
        <begin position="1"/>
        <end position="88"/>
    </location>
</feature>
<dbReference type="InterPro" id="IPR005158">
    <property type="entry name" value="BTAD"/>
</dbReference>
<dbReference type="AlphaFoldDB" id="A0A6G4AHA7"/>
<dbReference type="SMART" id="SM01043">
    <property type="entry name" value="BTAD"/>
    <property type="match status" value="1"/>
</dbReference>
<dbReference type="EMBL" id="JAAIKT010000024">
    <property type="protein sequence ID" value="NEW72705.1"/>
    <property type="molecule type" value="Genomic_DNA"/>
</dbReference>
<feature type="compositionally biased region" description="Basic and acidic residues" evidence="7">
    <location>
        <begin position="666"/>
        <end position="679"/>
    </location>
</feature>